<evidence type="ECO:0000313" key="2">
    <source>
        <dbReference type="Proteomes" id="UP000569914"/>
    </source>
</evidence>
<dbReference type="EMBL" id="JACCBU010000001">
    <property type="protein sequence ID" value="NYE72058.1"/>
    <property type="molecule type" value="Genomic_DNA"/>
</dbReference>
<keyword evidence="2" id="KW-1185">Reference proteome</keyword>
<proteinExistence type="predicted"/>
<dbReference type="Proteomes" id="UP000569914">
    <property type="component" value="Unassembled WGS sequence"/>
</dbReference>
<evidence type="ECO:0000313" key="1">
    <source>
        <dbReference type="EMBL" id="NYE72058.1"/>
    </source>
</evidence>
<name>A0A7Y9LCP9_9ACTN</name>
<organism evidence="1 2">
    <name type="scientific">Microlunatus parietis</name>
    <dbReference type="NCBI Taxonomy" id="682979"/>
    <lineage>
        <taxon>Bacteria</taxon>
        <taxon>Bacillati</taxon>
        <taxon>Actinomycetota</taxon>
        <taxon>Actinomycetes</taxon>
        <taxon>Propionibacteriales</taxon>
        <taxon>Propionibacteriaceae</taxon>
        <taxon>Microlunatus</taxon>
    </lineage>
</organism>
<gene>
    <name evidence="1" type="ORF">BKA15_003387</name>
</gene>
<reference evidence="1 2" key="1">
    <citation type="submission" date="2020-07" db="EMBL/GenBank/DDBJ databases">
        <title>Sequencing the genomes of 1000 actinobacteria strains.</title>
        <authorList>
            <person name="Klenk H.-P."/>
        </authorList>
    </citation>
    <scope>NUCLEOTIDE SEQUENCE [LARGE SCALE GENOMIC DNA]</scope>
    <source>
        <strain evidence="1 2">DSM 22083</strain>
    </source>
</reference>
<accession>A0A7Y9LCP9</accession>
<dbReference type="RefSeq" id="WP_179752628.1">
    <property type="nucleotide sequence ID" value="NZ_JACCBU010000001.1"/>
</dbReference>
<comment type="caution">
    <text evidence="1">The sequence shown here is derived from an EMBL/GenBank/DDBJ whole genome shotgun (WGS) entry which is preliminary data.</text>
</comment>
<sequence length="1316" mass="144065">MADQNVVWTVVPKGAGAGRVHFSIFVRPRLTGGATLADFEHWMSWPEQNVKFFITLDGGAEIEARAEGPDRRPDLWAKLFPPSTPVDAPDAVSVQALAAAGVPKVRSAPTGAVRTFIKQQYQIAGARFTTDPPGYYAYEEPGGDGLAPQNGGGFPFGVLDLHRVALLPGDKEKIRNRIRTELDQHGYFLGGELTIDGTTYSAAAVNFLLVEQFHRRRRADNHAGQTPPKVRVLADPGDQLDFHSVVGHLGAYPAVLRRLGLVRDISIPLPAGLPATPVAVRVRADWAGAGPNDDYTTTLCEISADRCSAAPAPDSVISDGLLRLDEPPFQLVEIDSDAIANKVLGFAQSVQATPRNSPEPLAPPSTEATGLALHRTDKAKILYQTLGKVAGMQSRLQTRALADEPLHAEDLLRGYRLDVWDDATGTWHSLCRRKGSYTFDDVTITLDDEGMIESAHTEQSDDDTVYLHESMARWVGYSLVAPRPGLGTAGDDDSELAGPDSDPDERFKLKTSFTATKGSLPKLRYGRTYRLRARAVDIAGNSRNLGDFADDDFTAATEAVRYHRFEPVAPPNLLLRRPRTEGESPELMVIRSNYDTAAKSDSQRHVVPNKTAQLTAEQHGMFDTNPNILNPSSMSKAAYALIKERDPATLADRGEPDPSGHDLRYYDTDQLKVPYLPDVLARGAAFAGLPGTDDVVTVDFDFALLHRWPDARPFRLRLLEGTGAPTWAASSRLLTVRLPKGRAATVRYSCRIDAGDRELLGLWNWLMEYAADHDYSEERIAELESLATKGRLWQLTPYRTLSLVHAVRQPNTPPAFTKPVAVRRIGDTFAKITDKITADRPSTSKIDLVARWTEPVDLLSEPGPREITGSDHAFDVKLDPREDDAGPVVLDQQHELHDTLRRVINYELIASTRFAEYFTERKRTTLTAGTDTKISTAGIVPGSDVITSTDGPRKTYARNVDYTIDYAAGTVRPTDAFTGGTVEVAFVAPPITRSSTETKPAAVVDIPSSARPRIPEIAYLLPTFGWQNTKSGDTITSKRLGHGLRVFLHRPWYSSGVGEQLAVVLLRQLPPADPTARQQLFDRLGRYVTTWGLDPAFATQSPAEPLQTVPLVSDFPLAQRPKTKIILAEADSDQTLRDQFVAVAPHEVHYDKQRRLWFADITLTATPAYMPFIRLALARYQPRSISKVELSTVALAQFAQLNPDRTLTVTGPATASQLAVTVAGGRAYAPKSGYTKPARVEALVQTANPALSGELAWTTVGNPIPLTAGGSPGTWSGNVTLPAPRGSQPFRLVIKEFEVPELGDDRRLVYADTVQL</sequence>
<protein>
    <submittedName>
        <fullName evidence="1">Uncharacterized protein</fullName>
    </submittedName>
</protein>